<dbReference type="EC" id="7.3.2.6" evidence="8"/>
<dbReference type="Proteomes" id="UP001218895">
    <property type="component" value="Chromosome"/>
</dbReference>
<comment type="similarity">
    <text evidence="6">Belongs to the ABC transporter superfamily. Sulfate/tungstate importer (TC 3.A.1.6) family.</text>
</comment>
<dbReference type="InterPro" id="IPR003593">
    <property type="entry name" value="AAA+_ATPase"/>
</dbReference>
<evidence type="ECO:0000313" key="13">
    <source>
        <dbReference type="EMBL" id="WFN37056.1"/>
    </source>
</evidence>
<comment type="subunit">
    <text evidence="7">The complex is composed of two ATP-binding proteins (WtpC), two transmembrane proteins (WtpB) and a solute-binding protein (WtpA).</text>
</comment>
<dbReference type="InterPro" id="IPR027417">
    <property type="entry name" value="P-loop_NTPase"/>
</dbReference>
<organism evidence="13 14">
    <name type="scientific">Methanomicrobium antiquum</name>
    <dbReference type="NCBI Taxonomy" id="487686"/>
    <lineage>
        <taxon>Archaea</taxon>
        <taxon>Methanobacteriati</taxon>
        <taxon>Methanobacteriota</taxon>
        <taxon>Stenosarchaea group</taxon>
        <taxon>Methanomicrobia</taxon>
        <taxon>Methanomicrobiales</taxon>
        <taxon>Methanomicrobiaceae</taxon>
        <taxon>Methanomicrobium</taxon>
    </lineage>
</organism>
<sequence length="352" mass="39350">MIHINNLSKDLGEFKLQNVSLDIPKGEYLVIIGPTGAGKTILLETLAGIYSPDCGNICFGDRDITALPPRERNISMVYQDFMLFPHMNVEKNIGFGLKNKKTAPDIIKKRVDEITEIFGINHLLHRFPGTLSGGEKQRTAICRAVLMDPVMLLLDEPLSALDTQTRETLRSELRKFHDLFKTTIIHITHNYEEVFSLADRVALMNEGEILQTGSPDDIFERPATGFIAGFVGIENVYEGIFVLRDGISSVEIFGIDIRHKNSLTVKEGESAKLCIRSENIRISKEKGLDMDSNVISCKILDIIDNGSFVKIIAYAGFILNSVMMKKTFNSEELKAGDTAYACFDFDSVHILQ</sequence>
<evidence type="ECO:0000256" key="4">
    <source>
        <dbReference type="ARBA" id="ARBA00022741"/>
    </source>
</evidence>
<dbReference type="SMART" id="SM00382">
    <property type="entry name" value="AAA"/>
    <property type="match status" value="1"/>
</dbReference>
<evidence type="ECO:0000256" key="9">
    <source>
        <dbReference type="ARBA" id="ARBA00041133"/>
    </source>
</evidence>
<dbReference type="Pfam" id="PF00005">
    <property type="entry name" value="ABC_tran"/>
    <property type="match status" value="1"/>
</dbReference>
<keyword evidence="4" id="KW-0547">Nucleotide-binding</keyword>
<evidence type="ECO:0000256" key="11">
    <source>
        <dbReference type="ARBA" id="ARBA00057369"/>
    </source>
</evidence>
<dbReference type="GO" id="GO:0005524">
    <property type="term" value="F:ATP binding"/>
    <property type="evidence" value="ECO:0007669"/>
    <property type="project" value="UniProtKB-KW"/>
</dbReference>
<dbReference type="SUPFAM" id="SSF52540">
    <property type="entry name" value="P-loop containing nucleoside triphosphate hydrolases"/>
    <property type="match status" value="1"/>
</dbReference>
<dbReference type="FunFam" id="3.40.50.300:FF:000425">
    <property type="entry name" value="Probable ABC transporter, ATP-binding subunit"/>
    <property type="match status" value="1"/>
</dbReference>
<dbReference type="InterPro" id="IPR008995">
    <property type="entry name" value="Mo/tungstate-bd_C_term_dom"/>
</dbReference>
<dbReference type="GO" id="GO:0005886">
    <property type="term" value="C:plasma membrane"/>
    <property type="evidence" value="ECO:0007669"/>
    <property type="project" value="UniProtKB-SubCell"/>
</dbReference>
<evidence type="ECO:0000256" key="6">
    <source>
        <dbReference type="ARBA" id="ARBA00038307"/>
    </source>
</evidence>
<gene>
    <name evidence="13" type="ORF">L1994_01275</name>
</gene>
<proteinExistence type="inferred from homology"/>
<evidence type="ECO:0000313" key="14">
    <source>
        <dbReference type="Proteomes" id="UP001218895"/>
    </source>
</evidence>
<dbReference type="PROSITE" id="PS50893">
    <property type="entry name" value="ABC_TRANSPORTER_2"/>
    <property type="match status" value="1"/>
</dbReference>
<keyword evidence="14" id="KW-1185">Reference proteome</keyword>
<evidence type="ECO:0000256" key="7">
    <source>
        <dbReference type="ARBA" id="ARBA00038781"/>
    </source>
</evidence>
<dbReference type="EMBL" id="CP091092">
    <property type="protein sequence ID" value="WFN37056.1"/>
    <property type="molecule type" value="Genomic_DNA"/>
</dbReference>
<dbReference type="InterPro" id="IPR003439">
    <property type="entry name" value="ABC_transporter-like_ATP-bd"/>
</dbReference>
<evidence type="ECO:0000256" key="10">
    <source>
        <dbReference type="ARBA" id="ARBA00047936"/>
    </source>
</evidence>
<dbReference type="GO" id="GO:1901238">
    <property type="term" value="F:ABC-type tungstate transporter activity"/>
    <property type="evidence" value="ECO:0007669"/>
    <property type="project" value="UniProtKB-EC"/>
</dbReference>
<keyword evidence="2" id="KW-0813">Transport</keyword>
<accession>A0AAF0FSE0</accession>
<protein>
    <recommendedName>
        <fullName evidence="9">Molybdate/tungstate import ATP-binding protein WtpC</fullName>
        <ecNumber evidence="8">7.3.2.6</ecNumber>
    </recommendedName>
</protein>
<dbReference type="Gene3D" id="3.40.50.300">
    <property type="entry name" value="P-loop containing nucleotide triphosphate hydrolases"/>
    <property type="match status" value="1"/>
</dbReference>
<dbReference type="KEGG" id="manq:L1994_01275"/>
<dbReference type="RefSeq" id="WP_278099893.1">
    <property type="nucleotide sequence ID" value="NZ_CP091092.1"/>
</dbReference>
<dbReference type="PANTHER" id="PTHR42781">
    <property type="entry name" value="SPERMIDINE/PUTRESCINE IMPORT ATP-BINDING PROTEIN POTA"/>
    <property type="match status" value="1"/>
</dbReference>
<dbReference type="InterPro" id="IPR050093">
    <property type="entry name" value="ABC_SmlMolc_Importer"/>
</dbReference>
<dbReference type="PANTHER" id="PTHR42781:SF4">
    <property type="entry name" value="SPERMIDINE_PUTRESCINE IMPORT ATP-BINDING PROTEIN POTA"/>
    <property type="match status" value="1"/>
</dbReference>
<dbReference type="GO" id="GO:0016887">
    <property type="term" value="F:ATP hydrolysis activity"/>
    <property type="evidence" value="ECO:0007669"/>
    <property type="project" value="InterPro"/>
</dbReference>
<evidence type="ECO:0000259" key="12">
    <source>
        <dbReference type="PROSITE" id="PS50893"/>
    </source>
</evidence>
<keyword evidence="5 13" id="KW-0067">ATP-binding</keyword>
<dbReference type="Gene3D" id="2.40.50.100">
    <property type="match status" value="1"/>
</dbReference>
<evidence type="ECO:0000256" key="1">
    <source>
        <dbReference type="ARBA" id="ARBA00004202"/>
    </source>
</evidence>
<comment type="subcellular location">
    <subcellularLocation>
        <location evidence="1">Cell membrane</location>
        <topology evidence="1">Peripheral membrane protein</topology>
    </subcellularLocation>
</comment>
<name>A0AAF0FSE0_9EURY</name>
<reference evidence="13" key="1">
    <citation type="submission" date="2022-01" db="EMBL/GenBank/DDBJ databases">
        <title>Complete genome of Methanomicrobium antiquum DSM 21220.</title>
        <authorList>
            <person name="Chen S.-C."/>
            <person name="You Y.-T."/>
            <person name="Zhou Y.-Z."/>
            <person name="Lai M.-C."/>
        </authorList>
    </citation>
    <scope>NUCLEOTIDE SEQUENCE</scope>
    <source>
        <strain evidence="13">DSM 21220</strain>
    </source>
</reference>
<dbReference type="GeneID" id="79948984"/>
<dbReference type="AlphaFoldDB" id="A0AAF0FSE0"/>
<evidence type="ECO:0000256" key="8">
    <source>
        <dbReference type="ARBA" id="ARBA00039025"/>
    </source>
</evidence>
<comment type="function">
    <text evidence="11">Part of the ABC transporter complex WtpABC involved in molybdate/tungstate import. Responsible for energy coupling to the transport system.</text>
</comment>
<evidence type="ECO:0000256" key="2">
    <source>
        <dbReference type="ARBA" id="ARBA00022448"/>
    </source>
</evidence>
<dbReference type="SUPFAM" id="SSF50331">
    <property type="entry name" value="MOP-like"/>
    <property type="match status" value="1"/>
</dbReference>
<feature type="domain" description="ABC transporter" evidence="12">
    <location>
        <begin position="2"/>
        <end position="231"/>
    </location>
</feature>
<evidence type="ECO:0000256" key="5">
    <source>
        <dbReference type="ARBA" id="ARBA00022840"/>
    </source>
</evidence>
<keyword evidence="3" id="KW-0500">Molybdenum</keyword>
<comment type="catalytic activity">
    <reaction evidence="10">
        <text>tungstate(in) + ATP + H2O = tungstate(out) + ADP + phosphate + H(+)</text>
        <dbReference type="Rhea" id="RHEA:35027"/>
        <dbReference type="ChEBI" id="CHEBI:15377"/>
        <dbReference type="ChEBI" id="CHEBI:15378"/>
        <dbReference type="ChEBI" id="CHEBI:30616"/>
        <dbReference type="ChEBI" id="CHEBI:43474"/>
        <dbReference type="ChEBI" id="CHEBI:46502"/>
        <dbReference type="ChEBI" id="CHEBI:456216"/>
        <dbReference type="EC" id="7.3.2.6"/>
    </reaction>
</comment>
<evidence type="ECO:0000256" key="3">
    <source>
        <dbReference type="ARBA" id="ARBA00022505"/>
    </source>
</evidence>